<keyword evidence="2" id="KW-0547">Nucleotide-binding</keyword>
<keyword evidence="3" id="KW-0067">ATP-binding</keyword>
<dbReference type="Proteomes" id="UP001604277">
    <property type="component" value="Unassembled WGS sequence"/>
</dbReference>
<keyword evidence="1" id="KW-0677">Repeat</keyword>
<evidence type="ECO:0000259" key="5">
    <source>
        <dbReference type="Pfam" id="PF23598"/>
    </source>
</evidence>
<accession>A0ABD1PIS0</accession>
<dbReference type="EMBL" id="JBFOLJ010000019">
    <property type="protein sequence ID" value="KAL2463529.1"/>
    <property type="molecule type" value="Genomic_DNA"/>
</dbReference>
<dbReference type="InterPro" id="IPR032675">
    <property type="entry name" value="LRR_dom_sf"/>
</dbReference>
<dbReference type="InterPro" id="IPR044974">
    <property type="entry name" value="Disease_R_plants"/>
</dbReference>
<dbReference type="PANTHER" id="PTHR23155">
    <property type="entry name" value="DISEASE RESISTANCE PROTEIN RP"/>
    <property type="match status" value="1"/>
</dbReference>
<evidence type="ECO:0000259" key="4">
    <source>
        <dbReference type="Pfam" id="PF23559"/>
    </source>
</evidence>
<keyword evidence="7" id="KW-1185">Reference proteome</keyword>
<reference evidence="7" key="1">
    <citation type="submission" date="2024-07" db="EMBL/GenBank/DDBJ databases">
        <title>Two chromosome-level genome assemblies of Korean endemic species Abeliophyllum distichum and Forsythia ovata (Oleaceae).</title>
        <authorList>
            <person name="Jang H."/>
        </authorList>
    </citation>
    <scope>NUCLEOTIDE SEQUENCE [LARGE SCALE GENOMIC DNA]</scope>
</reference>
<evidence type="ECO:0000313" key="7">
    <source>
        <dbReference type="Proteomes" id="UP001604277"/>
    </source>
</evidence>
<dbReference type="PANTHER" id="PTHR23155:SF1185">
    <property type="entry name" value="DISEASE RESISTANCE RPP8-LIKE PROTEIN 3-RELATED"/>
    <property type="match status" value="1"/>
</dbReference>
<evidence type="ECO:0000313" key="6">
    <source>
        <dbReference type="EMBL" id="KAL2463529.1"/>
    </source>
</evidence>
<evidence type="ECO:0000256" key="3">
    <source>
        <dbReference type="ARBA" id="ARBA00022840"/>
    </source>
</evidence>
<name>A0ABD1PIS0_9LAMI</name>
<comment type="caution">
    <text evidence="6">The sequence shown here is derived from an EMBL/GenBank/DDBJ whole genome shotgun (WGS) entry which is preliminary data.</text>
</comment>
<protein>
    <submittedName>
        <fullName evidence="6">Disease resistance protein (CC-NBS-LRR class) family</fullName>
    </submittedName>
</protein>
<dbReference type="Gene3D" id="3.80.10.10">
    <property type="entry name" value="Ribonuclease Inhibitor"/>
    <property type="match status" value="1"/>
</dbReference>
<dbReference type="Pfam" id="PF23598">
    <property type="entry name" value="LRR_14"/>
    <property type="match status" value="1"/>
</dbReference>
<dbReference type="SUPFAM" id="SSF52058">
    <property type="entry name" value="L domain-like"/>
    <property type="match status" value="1"/>
</dbReference>
<proteinExistence type="predicted"/>
<organism evidence="6 7">
    <name type="scientific">Forsythia ovata</name>
    <dbReference type="NCBI Taxonomy" id="205694"/>
    <lineage>
        <taxon>Eukaryota</taxon>
        <taxon>Viridiplantae</taxon>
        <taxon>Streptophyta</taxon>
        <taxon>Embryophyta</taxon>
        <taxon>Tracheophyta</taxon>
        <taxon>Spermatophyta</taxon>
        <taxon>Magnoliopsida</taxon>
        <taxon>eudicotyledons</taxon>
        <taxon>Gunneridae</taxon>
        <taxon>Pentapetalae</taxon>
        <taxon>asterids</taxon>
        <taxon>lamiids</taxon>
        <taxon>Lamiales</taxon>
        <taxon>Oleaceae</taxon>
        <taxon>Forsythieae</taxon>
        <taxon>Forsythia</taxon>
    </lineage>
</organism>
<dbReference type="InterPro" id="IPR058922">
    <property type="entry name" value="WHD_DRP"/>
</dbReference>
<sequence>MEALISNVNLSVKEHENNPHQETKIEHSKATEIKNLFLENTRIDVEHLYLLWMAEGTISPDDSEINTNTMGVAERYFSELVQRNVVQVREEEAPNWRKYSSFCVHNTIHQLCFSKGKEHFFEFLDLSCETQSTSNSSSSCSSSNPTRRLALYLRNQDNGYAAVPFTNEISKHLRCLLLVNPDDLQIKLEWPRGLPDLTKFRILRVLNFERFEFQGRKLLRGISKLFYLRYLSFKGCILEELPSSIGNLSLLWFLDLRVSSKMKIPNVLYKMEDLKHLYLPLLFQTSTNEKLCLGKLKKLELLENFNTGVCNVADLLEMKNLQNLSVTVEGNLEDLELVVHRMNIRSGREWLLYPLVMVKKFDCYTEERHLAFRKLIDSQFLHTLHMDGHLGYIPSNPNNNSRLTEIVLKGSQLKEDPMTTLGEFPELQVLVLQDNAFVGKEMNCSASGFRELKRLEFSNLCFLETWVVEDESMPKLSTLTVKNCRKLQLLPNGLRLRVSSVTFENDN</sequence>
<feature type="domain" description="Disease resistance protein winged helix" evidence="4">
    <location>
        <begin position="36"/>
        <end position="111"/>
    </location>
</feature>
<gene>
    <name evidence="6" type="ORF">Fot_53185</name>
</gene>
<evidence type="ECO:0000256" key="1">
    <source>
        <dbReference type="ARBA" id="ARBA00022737"/>
    </source>
</evidence>
<feature type="domain" description="Disease resistance R13L4/SHOC-2-like LRR" evidence="5">
    <location>
        <begin position="194"/>
        <end position="482"/>
    </location>
</feature>
<dbReference type="Pfam" id="PF23559">
    <property type="entry name" value="WHD_DRP"/>
    <property type="match status" value="1"/>
</dbReference>
<evidence type="ECO:0000256" key="2">
    <source>
        <dbReference type="ARBA" id="ARBA00022741"/>
    </source>
</evidence>
<dbReference type="InterPro" id="IPR055414">
    <property type="entry name" value="LRR_R13L4/SHOC2-like"/>
</dbReference>
<dbReference type="AlphaFoldDB" id="A0ABD1PIS0"/>